<dbReference type="InterPro" id="IPR013317">
    <property type="entry name" value="DnaA_dom"/>
</dbReference>
<dbReference type="GO" id="GO:0006270">
    <property type="term" value="P:DNA replication initiation"/>
    <property type="evidence" value="ECO:0007669"/>
    <property type="project" value="UniProtKB-UniRule"/>
</dbReference>
<feature type="region of interest" description="Domain II" evidence="8">
    <location>
        <begin position="81"/>
        <end position="120"/>
    </location>
</feature>
<dbReference type="SUPFAM" id="SSF48295">
    <property type="entry name" value="TrpR-like"/>
    <property type="match status" value="1"/>
</dbReference>
<feature type="binding site" evidence="8">
    <location>
        <position position="165"/>
    </location>
    <ligand>
        <name>ATP</name>
        <dbReference type="ChEBI" id="CHEBI:30616"/>
    </ligand>
</feature>
<evidence type="ECO:0000256" key="10">
    <source>
        <dbReference type="RuleBase" id="RU000577"/>
    </source>
</evidence>
<dbReference type="Gene3D" id="3.30.300.180">
    <property type="match status" value="1"/>
</dbReference>
<evidence type="ECO:0000256" key="11">
    <source>
        <dbReference type="RuleBase" id="RU004227"/>
    </source>
</evidence>
<dbReference type="PANTHER" id="PTHR30050">
    <property type="entry name" value="CHROMOSOMAL REPLICATION INITIATOR PROTEIN DNAA"/>
    <property type="match status" value="1"/>
</dbReference>
<dbReference type="Proteomes" id="UP000230790">
    <property type="component" value="Unassembled WGS sequence"/>
</dbReference>
<dbReference type="GO" id="GO:0006275">
    <property type="term" value="P:regulation of DNA replication"/>
    <property type="evidence" value="ECO:0007669"/>
    <property type="project" value="UniProtKB-UniRule"/>
</dbReference>
<keyword evidence="7 8" id="KW-0238">DNA-binding</keyword>
<feature type="binding site" evidence="8">
    <location>
        <position position="168"/>
    </location>
    <ligand>
        <name>ATP</name>
        <dbReference type="ChEBI" id="CHEBI:30616"/>
    </ligand>
</feature>
<dbReference type="Gene3D" id="1.10.8.60">
    <property type="match status" value="1"/>
</dbReference>
<keyword evidence="3 8" id="KW-0235">DNA replication</keyword>
<dbReference type="InterPro" id="IPR038454">
    <property type="entry name" value="DnaA_N_sf"/>
</dbReference>
<evidence type="ECO:0000256" key="1">
    <source>
        <dbReference type="ARBA" id="ARBA00006583"/>
    </source>
</evidence>
<evidence type="ECO:0000259" key="12">
    <source>
        <dbReference type="SMART" id="SM00382"/>
    </source>
</evidence>
<accession>A0A2M8QCA1</accession>
<comment type="function">
    <text evidence="8 10">Plays an essential role in the initiation and regulation of chromosomal replication. ATP-DnaA binds to the origin of replication (oriC) to initiate formation of the DNA replication initiation complex once per cell cycle. Binds the DnaA box (a 9 base pair repeat at the origin) and separates the double-stranded (ds)DNA. Forms a right-handed helical filament on oriC DNA; dsDNA binds to the exterior of the filament while single-stranded (ss)DNA is stabiized in the filament's interior. The ATP-DnaA-oriC complex binds and stabilizes one strand of the AT-rich DNA unwinding element (DUE), permitting loading of DNA polymerase. After initiation quickly degrades to an ADP-DnaA complex that is not apt for DNA replication. Binds acidic phospholipids.</text>
</comment>
<dbReference type="InterPro" id="IPR001957">
    <property type="entry name" value="Chromosome_initiator_DnaA"/>
</dbReference>
<dbReference type="InterPro" id="IPR027417">
    <property type="entry name" value="P-loop_NTPase"/>
</dbReference>
<dbReference type="InterPro" id="IPR013159">
    <property type="entry name" value="DnaA_C"/>
</dbReference>
<feature type="domain" description="Chromosomal replication initiator DnaA C-terminal" evidence="13">
    <location>
        <begin position="362"/>
        <end position="431"/>
    </location>
</feature>
<comment type="caution">
    <text evidence="14">The sequence shown here is derived from an EMBL/GenBank/DDBJ whole genome shotgun (WGS) entry which is preliminary data.</text>
</comment>
<dbReference type="PANTHER" id="PTHR30050:SF2">
    <property type="entry name" value="CHROMOSOMAL REPLICATION INITIATOR PROTEIN DNAA"/>
    <property type="match status" value="1"/>
</dbReference>
<evidence type="ECO:0000256" key="9">
    <source>
        <dbReference type="NCBIfam" id="TIGR00362"/>
    </source>
</evidence>
<keyword evidence="4 8" id="KW-0547">Nucleotide-binding</keyword>
<sequence>MRAEEAWQSVLGEIEVGMGRSSYVTWLKSARLITYEDGQFVIGVANGYAKEWIEQRKLGDIRRMLSERMGRSVNVSLVVMTQSANQPVMDSPRQVEPPAHGAMPAPITLTPEHVGGVASDGLQKRYTFEAFVVGSGNRMAHAAAMAVAEAPAERYNPLFLYGGSGLGKTHLLHAIGNKAKQRGLICRYVTSETFTNELISAIRSHSQEVFRNRYRYVDMLLMDDVQFIAGKESTQEEFFHTFNALHGANKQIVLTSDRAPKMMVTLEDRLRSRFEWGLMVDIAPPDLETRMAILQHKVAQMGCAIPADVIEFVAKQIQSNVRELEGALTRLLATSEMTGRPITIQFARDTLADLVGRRAHITPSQVIETVARFYNISVADMVSPSRNKELVQPRQIAMYLIRQETDASLPEIGSLLGGRDHTTILHGVERIKDRLETEEQLRRDVMSVREQLYLNVTA</sequence>
<gene>
    <name evidence="8" type="primary">dnaA</name>
    <name evidence="14" type="ORF">CUN48_08830</name>
</gene>
<dbReference type="SUPFAM" id="SSF52540">
    <property type="entry name" value="P-loop containing nucleoside triphosphate hydrolases"/>
    <property type="match status" value="1"/>
</dbReference>
<feature type="region of interest" description="Domain IV, binds dsDNA" evidence="8">
    <location>
        <begin position="336"/>
        <end position="458"/>
    </location>
</feature>
<protein>
    <recommendedName>
        <fullName evidence="8 9">Chromosomal replication initiator protein DnaA</fullName>
    </recommendedName>
</protein>
<evidence type="ECO:0000313" key="15">
    <source>
        <dbReference type="Proteomes" id="UP000230790"/>
    </source>
</evidence>
<comment type="caution">
    <text evidence="8">Lacks conserved residue(s) required for the propagation of feature annotation.</text>
</comment>
<dbReference type="FunFam" id="3.40.50.300:FF:000668">
    <property type="entry name" value="Chromosomal replication initiator protein DnaA"/>
    <property type="match status" value="1"/>
</dbReference>
<dbReference type="GO" id="GO:0003688">
    <property type="term" value="F:DNA replication origin binding"/>
    <property type="evidence" value="ECO:0007669"/>
    <property type="project" value="UniProtKB-UniRule"/>
</dbReference>
<dbReference type="Pfam" id="PF08299">
    <property type="entry name" value="Bac_DnaA_C"/>
    <property type="match status" value="1"/>
</dbReference>
<dbReference type="SMART" id="SM00760">
    <property type="entry name" value="Bac_DnaA_C"/>
    <property type="match status" value="1"/>
</dbReference>
<evidence type="ECO:0000256" key="5">
    <source>
        <dbReference type="ARBA" id="ARBA00022840"/>
    </source>
</evidence>
<dbReference type="FunFam" id="1.10.8.60:FF:000003">
    <property type="entry name" value="Chromosomal replication initiator protein DnaA"/>
    <property type="match status" value="1"/>
</dbReference>
<dbReference type="GO" id="GO:0008289">
    <property type="term" value="F:lipid binding"/>
    <property type="evidence" value="ECO:0007669"/>
    <property type="project" value="UniProtKB-KW"/>
</dbReference>
<dbReference type="CDD" id="cd06571">
    <property type="entry name" value="Bac_DnaA_C"/>
    <property type="match status" value="1"/>
</dbReference>
<keyword evidence="5 8" id="KW-0067">ATP-binding</keyword>
<dbReference type="NCBIfam" id="TIGR00362">
    <property type="entry name" value="DnaA"/>
    <property type="match status" value="1"/>
</dbReference>
<reference evidence="14 15" key="1">
    <citation type="submission" date="2017-11" db="EMBL/GenBank/DDBJ databases">
        <title>Evolution of Phototrophy in the Chloroflexi Phylum Driven by Horizontal Gene Transfer.</title>
        <authorList>
            <person name="Ward L.M."/>
            <person name="Hemp J."/>
            <person name="Shih P.M."/>
            <person name="Mcglynn S.E."/>
            <person name="Fischer W."/>
        </authorList>
    </citation>
    <scope>NUCLEOTIDE SEQUENCE [LARGE SCALE GENOMIC DNA]</scope>
    <source>
        <strain evidence="14">JP3_7</strain>
    </source>
</reference>
<organism evidence="14 15">
    <name type="scientific">Candidatus Thermofonsia Clade 3 bacterium</name>
    <dbReference type="NCBI Taxonomy" id="2364212"/>
    <lineage>
        <taxon>Bacteria</taxon>
        <taxon>Bacillati</taxon>
        <taxon>Chloroflexota</taxon>
        <taxon>Candidatus Thermofontia</taxon>
        <taxon>Candidatus Thermofonsia Clade 3</taxon>
    </lineage>
</organism>
<feature type="region of interest" description="Domain I, interacts with DnaA modulators" evidence="8">
    <location>
        <begin position="1"/>
        <end position="81"/>
    </location>
</feature>
<comment type="similarity">
    <text evidence="1 8 11">Belongs to the DnaA family.</text>
</comment>
<dbReference type="InterPro" id="IPR003593">
    <property type="entry name" value="AAA+_ATPase"/>
</dbReference>
<dbReference type="EMBL" id="PGTN01000050">
    <property type="protein sequence ID" value="PJF47419.1"/>
    <property type="molecule type" value="Genomic_DNA"/>
</dbReference>
<evidence type="ECO:0000313" key="14">
    <source>
        <dbReference type="EMBL" id="PJF47419.1"/>
    </source>
</evidence>
<feature type="binding site" evidence="8">
    <location>
        <position position="169"/>
    </location>
    <ligand>
        <name>ATP</name>
        <dbReference type="ChEBI" id="CHEBI:30616"/>
    </ligand>
</feature>
<dbReference type="PROSITE" id="PS01008">
    <property type="entry name" value="DNAA"/>
    <property type="match status" value="1"/>
</dbReference>
<dbReference type="InterPro" id="IPR018312">
    <property type="entry name" value="Chromosome_initiator_DnaA_CS"/>
</dbReference>
<dbReference type="CDD" id="cd00009">
    <property type="entry name" value="AAA"/>
    <property type="match status" value="1"/>
</dbReference>
<dbReference type="SMART" id="SM00382">
    <property type="entry name" value="AAA"/>
    <property type="match status" value="1"/>
</dbReference>
<dbReference type="InterPro" id="IPR020591">
    <property type="entry name" value="Chromosome_initiator_DnaA-like"/>
</dbReference>
<comment type="subcellular location">
    <subcellularLocation>
        <location evidence="8">Cytoplasm</location>
    </subcellularLocation>
</comment>
<evidence type="ECO:0000256" key="3">
    <source>
        <dbReference type="ARBA" id="ARBA00022705"/>
    </source>
</evidence>
<dbReference type="HAMAP" id="MF_00377">
    <property type="entry name" value="DnaA_bact"/>
    <property type="match status" value="1"/>
</dbReference>
<name>A0A2M8QCA1_9CHLR</name>
<dbReference type="PRINTS" id="PR00051">
    <property type="entry name" value="DNAA"/>
</dbReference>
<keyword evidence="2 8" id="KW-0963">Cytoplasm</keyword>
<dbReference type="Pfam" id="PF00308">
    <property type="entry name" value="Bac_DnaA"/>
    <property type="match status" value="1"/>
</dbReference>
<keyword evidence="6 8" id="KW-0446">Lipid-binding</keyword>
<feature type="binding site" evidence="8">
    <location>
        <position position="167"/>
    </location>
    <ligand>
        <name>ATP</name>
        <dbReference type="ChEBI" id="CHEBI:30616"/>
    </ligand>
</feature>
<evidence type="ECO:0000256" key="2">
    <source>
        <dbReference type="ARBA" id="ARBA00022490"/>
    </source>
</evidence>
<feature type="domain" description="AAA+ ATPase" evidence="12">
    <location>
        <begin position="154"/>
        <end position="280"/>
    </location>
</feature>
<dbReference type="AlphaFoldDB" id="A0A2M8QCA1"/>
<evidence type="ECO:0000256" key="8">
    <source>
        <dbReference type="HAMAP-Rule" id="MF_00377"/>
    </source>
</evidence>
<dbReference type="GO" id="GO:0005737">
    <property type="term" value="C:cytoplasm"/>
    <property type="evidence" value="ECO:0007669"/>
    <property type="project" value="UniProtKB-SubCell"/>
</dbReference>
<dbReference type="GO" id="GO:0005886">
    <property type="term" value="C:plasma membrane"/>
    <property type="evidence" value="ECO:0007669"/>
    <property type="project" value="TreeGrafter"/>
</dbReference>
<evidence type="ECO:0000256" key="6">
    <source>
        <dbReference type="ARBA" id="ARBA00023121"/>
    </source>
</evidence>
<dbReference type="Gene3D" id="1.10.1750.10">
    <property type="match status" value="1"/>
</dbReference>
<dbReference type="Gene3D" id="3.40.50.300">
    <property type="entry name" value="P-loop containing nucleotide triphosphate hydrolases"/>
    <property type="match status" value="1"/>
</dbReference>
<evidence type="ECO:0000256" key="4">
    <source>
        <dbReference type="ARBA" id="ARBA00022741"/>
    </source>
</evidence>
<dbReference type="InterPro" id="IPR024633">
    <property type="entry name" value="DnaA_N_dom"/>
</dbReference>
<proteinExistence type="inferred from homology"/>
<dbReference type="InterPro" id="IPR010921">
    <property type="entry name" value="Trp_repressor/repl_initiator"/>
</dbReference>
<comment type="domain">
    <text evidence="8">Domain I is involved in oligomerization and binding regulators, domain II is flexibile and of varying length in different bacteria, domain III forms the AAA+ region, while domain IV binds dsDNA.</text>
</comment>
<evidence type="ECO:0000259" key="13">
    <source>
        <dbReference type="SMART" id="SM00760"/>
    </source>
</evidence>
<evidence type="ECO:0000256" key="7">
    <source>
        <dbReference type="ARBA" id="ARBA00023125"/>
    </source>
</evidence>
<comment type="subunit">
    <text evidence="8">Oligomerizes as a right-handed, spiral filament on DNA at oriC.</text>
</comment>
<dbReference type="GO" id="GO:0005524">
    <property type="term" value="F:ATP binding"/>
    <property type="evidence" value="ECO:0007669"/>
    <property type="project" value="UniProtKB-UniRule"/>
</dbReference>
<dbReference type="Pfam" id="PF11638">
    <property type="entry name" value="DnaA_N"/>
    <property type="match status" value="1"/>
</dbReference>